<dbReference type="InParanoid" id="A0A2V0NZZ7"/>
<proteinExistence type="inferred from homology"/>
<evidence type="ECO:0000256" key="1">
    <source>
        <dbReference type="ARBA" id="ARBA00005589"/>
    </source>
</evidence>
<dbReference type="EMBL" id="BDRX01000038">
    <property type="protein sequence ID" value="GBF93198.1"/>
    <property type="molecule type" value="Genomic_DNA"/>
</dbReference>
<dbReference type="GO" id="GO:0005763">
    <property type="term" value="C:mitochondrial small ribosomal subunit"/>
    <property type="evidence" value="ECO:0007669"/>
    <property type="project" value="TreeGrafter"/>
</dbReference>
<dbReference type="GO" id="GO:0006412">
    <property type="term" value="P:translation"/>
    <property type="evidence" value="ECO:0007669"/>
    <property type="project" value="InterPro"/>
</dbReference>
<evidence type="ECO:0000256" key="6">
    <source>
        <dbReference type="ARBA" id="ARBA00035266"/>
    </source>
</evidence>
<evidence type="ECO:0000256" key="5">
    <source>
        <dbReference type="ARBA" id="ARBA00023274"/>
    </source>
</evidence>
<dbReference type="Proteomes" id="UP000247498">
    <property type="component" value="Unassembled WGS sequence"/>
</dbReference>
<gene>
    <name evidence="9" type="ORF">Rsub_05930</name>
</gene>
<feature type="region of interest" description="Disordered" evidence="8">
    <location>
        <begin position="97"/>
        <end position="173"/>
    </location>
</feature>
<feature type="region of interest" description="Disordered" evidence="8">
    <location>
        <begin position="286"/>
        <end position="318"/>
    </location>
</feature>
<feature type="compositionally biased region" description="Gly residues" evidence="8">
    <location>
        <begin position="37"/>
        <end position="51"/>
    </location>
</feature>
<dbReference type="AlphaFoldDB" id="A0A2V0NZZ7"/>
<dbReference type="InterPro" id="IPR036870">
    <property type="entry name" value="Ribosomal_bS18_sf"/>
</dbReference>
<keyword evidence="4 7" id="KW-0689">Ribosomal protein</keyword>
<feature type="compositionally biased region" description="Gly residues" evidence="8">
    <location>
        <begin position="101"/>
        <end position="122"/>
    </location>
</feature>
<comment type="subunit">
    <text evidence="2">Part of the 30S ribosomal subunit.</text>
</comment>
<accession>A0A2V0NZZ7</accession>
<dbReference type="GO" id="GO:0070181">
    <property type="term" value="F:small ribosomal subunit rRNA binding"/>
    <property type="evidence" value="ECO:0007669"/>
    <property type="project" value="TreeGrafter"/>
</dbReference>
<dbReference type="Gene3D" id="4.10.640.10">
    <property type="entry name" value="Ribosomal protein S18"/>
    <property type="match status" value="1"/>
</dbReference>
<dbReference type="STRING" id="307507.A0A2V0NZZ7"/>
<organism evidence="9 10">
    <name type="scientific">Raphidocelis subcapitata</name>
    <dbReference type="NCBI Taxonomy" id="307507"/>
    <lineage>
        <taxon>Eukaryota</taxon>
        <taxon>Viridiplantae</taxon>
        <taxon>Chlorophyta</taxon>
        <taxon>core chlorophytes</taxon>
        <taxon>Chlorophyceae</taxon>
        <taxon>CS clade</taxon>
        <taxon>Sphaeropleales</taxon>
        <taxon>Selenastraceae</taxon>
        <taxon>Raphidocelis</taxon>
    </lineage>
</organism>
<dbReference type="PRINTS" id="PR00974">
    <property type="entry name" value="RIBOSOMALS18"/>
</dbReference>
<evidence type="ECO:0000256" key="7">
    <source>
        <dbReference type="RuleBase" id="RU003910"/>
    </source>
</evidence>
<feature type="region of interest" description="Disordered" evidence="8">
    <location>
        <begin position="36"/>
        <end position="83"/>
    </location>
</feature>
<dbReference type="Pfam" id="PF01084">
    <property type="entry name" value="Ribosomal_S18"/>
    <property type="match status" value="1"/>
</dbReference>
<dbReference type="InterPro" id="IPR001648">
    <property type="entry name" value="Ribosomal_bS18"/>
</dbReference>
<evidence type="ECO:0000313" key="10">
    <source>
        <dbReference type="Proteomes" id="UP000247498"/>
    </source>
</evidence>
<comment type="caution">
    <text evidence="9">The sequence shown here is derived from an EMBL/GenBank/DDBJ whole genome shotgun (WGS) entry which is preliminary data.</text>
</comment>
<dbReference type="NCBIfam" id="TIGR00165">
    <property type="entry name" value="S18"/>
    <property type="match status" value="1"/>
</dbReference>
<dbReference type="OrthoDB" id="21463at2759"/>
<protein>
    <recommendedName>
        <fullName evidence="6">Small ribosomal subunit protein bS18c</fullName>
    </recommendedName>
</protein>
<dbReference type="GO" id="GO:0003735">
    <property type="term" value="F:structural constituent of ribosome"/>
    <property type="evidence" value="ECO:0007669"/>
    <property type="project" value="InterPro"/>
</dbReference>
<name>A0A2V0NZZ7_9CHLO</name>
<evidence type="ECO:0000256" key="8">
    <source>
        <dbReference type="SAM" id="MobiDB-lite"/>
    </source>
</evidence>
<keyword evidence="5 7" id="KW-0687">Ribonucleoprotein</keyword>
<dbReference type="SUPFAM" id="SSF46911">
    <property type="entry name" value="Ribosomal protein S18"/>
    <property type="match status" value="1"/>
</dbReference>
<evidence type="ECO:0000256" key="3">
    <source>
        <dbReference type="ARBA" id="ARBA00022884"/>
    </source>
</evidence>
<sequence>MLARLAQAQAARGLACVLERAAASDSCWVATARGFSSSGGAGSGADGGGDSGDSLADDFKRRVAGLAQAPGAPAPPPFGHSRATAAATAAAAAAADAGGASTSGGGGGGGGGGGHGPPGAGAGAAPPQPRGGPHPRYGYAVLGGVNPETADEEAGAQQPTLHPQRSFRPGDTYAPEDLAPLGVGGGGGIFIPMRRPGAPPPHRPGATAEEVREGLDFRNTALLRHFVSDSGRLRPRRQTRLPRGLQRRVAKAVKLARQMALMPFEMVVGDAEADARSRMAEYEAARRGGGLRAGVAAAGRGGGRGGARGRRRDAGGPA</sequence>
<dbReference type="PANTHER" id="PTHR13479">
    <property type="entry name" value="30S RIBOSOMAL PROTEIN S18"/>
    <property type="match status" value="1"/>
</dbReference>
<evidence type="ECO:0000313" key="9">
    <source>
        <dbReference type="EMBL" id="GBF93198.1"/>
    </source>
</evidence>
<keyword evidence="3" id="KW-0694">RNA-binding</keyword>
<evidence type="ECO:0000256" key="4">
    <source>
        <dbReference type="ARBA" id="ARBA00022980"/>
    </source>
</evidence>
<dbReference type="PANTHER" id="PTHR13479:SF40">
    <property type="entry name" value="SMALL RIBOSOMAL SUBUNIT PROTEIN BS18M"/>
    <property type="match status" value="1"/>
</dbReference>
<reference evidence="9 10" key="1">
    <citation type="journal article" date="2018" name="Sci. Rep.">
        <title>Raphidocelis subcapitata (=Pseudokirchneriella subcapitata) provides an insight into genome evolution and environmental adaptations in the Sphaeropleales.</title>
        <authorList>
            <person name="Suzuki S."/>
            <person name="Yamaguchi H."/>
            <person name="Nakajima N."/>
            <person name="Kawachi M."/>
        </authorList>
    </citation>
    <scope>NUCLEOTIDE SEQUENCE [LARGE SCALE GENOMIC DNA]</scope>
    <source>
        <strain evidence="9 10">NIES-35</strain>
    </source>
</reference>
<keyword evidence="10" id="KW-1185">Reference proteome</keyword>
<comment type="similarity">
    <text evidence="1 7">Belongs to the bacterial ribosomal protein bS18 family.</text>
</comment>
<evidence type="ECO:0000256" key="2">
    <source>
        <dbReference type="ARBA" id="ARBA00011458"/>
    </source>
</evidence>